<keyword evidence="1" id="KW-0472">Membrane</keyword>
<accession>A0A845QIP5</accession>
<gene>
    <name evidence="2" type="ORF">D0435_08805</name>
</gene>
<keyword evidence="1" id="KW-1133">Transmembrane helix</keyword>
<comment type="caution">
    <text evidence="2">The sequence shown here is derived from an EMBL/GenBank/DDBJ whole genome shotgun (WGS) entry which is preliminary data.</text>
</comment>
<feature type="transmembrane region" description="Helical" evidence="1">
    <location>
        <begin position="33"/>
        <end position="52"/>
    </location>
</feature>
<protein>
    <submittedName>
        <fullName evidence="2">SigmaK-factor processing regulatory BofA</fullName>
    </submittedName>
</protein>
<dbReference type="Pfam" id="PF07441">
    <property type="entry name" value="BofA"/>
    <property type="match status" value="1"/>
</dbReference>
<evidence type="ECO:0000256" key="1">
    <source>
        <dbReference type="SAM" id="Phobius"/>
    </source>
</evidence>
<sequence>MGTELSVFLTFGGTLILIFLLGKALLVPVKVILRLLANSLMGAVLIIVINYIGMNFGILVPINVVNSLTVGVLGVPGVVTLLLLCN</sequence>
<dbReference type="RefSeq" id="WP_160202035.1">
    <property type="nucleotide sequence ID" value="NZ_QXWK01000015.1"/>
</dbReference>
<evidence type="ECO:0000313" key="3">
    <source>
        <dbReference type="Proteomes" id="UP000446866"/>
    </source>
</evidence>
<dbReference type="AlphaFoldDB" id="A0A845QIP5"/>
<evidence type="ECO:0000313" key="2">
    <source>
        <dbReference type="EMBL" id="NBH61749.1"/>
    </source>
</evidence>
<reference evidence="2 3" key="1">
    <citation type="submission" date="2018-08" db="EMBL/GenBank/DDBJ databases">
        <title>Murine metabolic-syndrome-specific gut microbial biobank.</title>
        <authorList>
            <person name="Liu C."/>
        </authorList>
    </citation>
    <scope>NUCLEOTIDE SEQUENCE [LARGE SCALE GENOMIC DNA]</scope>
    <source>
        <strain evidence="2 3">28</strain>
    </source>
</reference>
<name>A0A845QIP5_9FIRM</name>
<keyword evidence="3" id="KW-1185">Reference proteome</keyword>
<dbReference type="EMBL" id="QXWK01000015">
    <property type="protein sequence ID" value="NBH61749.1"/>
    <property type="molecule type" value="Genomic_DNA"/>
</dbReference>
<feature type="transmembrane region" description="Helical" evidence="1">
    <location>
        <begin position="6"/>
        <end position="26"/>
    </location>
</feature>
<dbReference type="Proteomes" id="UP000446866">
    <property type="component" value="Unassembled WGS sequence"/>
</dbReference>
<proteinExistence type="predicted"/>
<feature type="transmembrane region" description="Helical" evidence="1">
    <location>
        <begin position="64"/>
        <end position="85"/>
    </location>
</feature>
<keyword evidence="1" id="KW-0812">Transmembrane</keyword>
<organism evidence="2 3">
    <name type="scientific">Anaerotruncus colihominis</name>
    <dbReference type="NCBI Taxonomy" id="169435"/>
    <lineage>
        <taxon>Bacteria</taxon>
        <taxon>Bacillati</taxon>
        <taxon>Bacillota</taxon>
        <taxon>Clostridia</taxon>
        <taxon>Eubacteriales</taxon>
        <taxon>Oscillospiraceae</taxon>
        <taxon>Anaerotruncus</taxon>
    </lineage>
</organism>
<dbReference type="InterPro" id="IPR010001">
    <property type="entry name" value="BofA"/>
</dbReference>